<dbReference type="Gene3D" id="1.20.5.3730">
    <property type="match status" value="1"/>
</dbReference>
<feature type="disulfide bond" evidence="6">
    <location>
        <begin position="205"/>
        <end position="248"/>
    </location>
</feature>
<feature type="domain" description="Sushi" evidence="8">
    <location>
        <begin position="268"/>
        <end position="327"/>
    </location>
</feature>
<dbReference type="PANTHER" id="PTHR45656">
    <property type="entry name" value="PROTEIN CBR-CLEC-78"/>
    <property type="match status" value="1"/>
</dbReference>
<feature type="domain" description="Sushi" evidence="8">
    <location>
        <begin position="396"/>
        <end position="461"/>
    </location>
</feature>
<dbReference type="FunFam" id="2.10.70.10:FF:000115">
    <property type="entry name" value="Zona pellucida sperm-binding protein 3 receptor"/>
    <property type="match status" value="1"/>
</dbReference>
<keyword evidence="10" id="KW-1185">Reference proteome</keyword>
<feature type="domain" description="Sushi" evidence="8">
    <location>
        <begin position="518"/>
        <end position="576"/>
    </location>
</feature>
<keyword evidence="4 6" id="KW-1015">Disulfide bond</keyword>
<dbReference type="Ensembl" id="ENSPANT00000013216.3">
    <property type="protein sequence ID" value="ENSPANP00000003595.3"/>
    <property type="gene ID" value="ENSPANG00000017949.3"/>
</dbReference>
<dbReference type="GeneTree" id="ENSGT00940000154640"/>
<dbReference type="InterPro" id="IPR000436">
    <property type="entry name" value="Sushi_SCR_CCP_dom"/>
</dbReference>
<keyword evidence="5" id="KW-0325">Glycoprotein</keyword>
<dbReference type="eggNOG" id="ENOG502SHRK">
    <property type="taxonomic scope" value="Eukaryota"/>
</dbReference>
<dbReference type="CDD" id="cd00033">
    <property type="entry name" value="CCP"/>
    <property type="match status" value="8"/>
</dbReference>
<dbReference type="Gene3D" id="2.20.28.230">
    <property type="match status" value="1"/>
</dbReference>
<evidence type="ECO:0000256" key="5">
    <source>
        <dbReference type="ARBA" id="ARBA00023180"/>
    </source>
</evidence>
<dbReference type="HOGENOM" id="CLU_020107_5_2_1"/>
<dbReference type="STRING" id="9555.ENSPANP00000003595"/>
<evidence type="ECO:0000256" key="2">
    <source>
        <dbReference type="ARBA" id="ARBA00022729"/>
    </source>
</evidence>
<evidence type="ECO:0000313" key="9">
    <source>
        <dbReference type="Ensembl" id="ENSPANP00000003595.3"/>
    </source>
</evidence>
<dbReference type="InterPro" id="IPR051277">
    <property type="entry name" value="SEZ6_CSMD_C4BPB_Regulators"/>
</dbReference>
<dbReference type="GeneID" id="101017189"/>
<keyword evidence="2" id="KW-0732">Signal</keyword>
<dbReference type="Pfam" id="PF00084">
    <property type="entry name" value="Sushi"/>
    <property type="match status" value="8"/>
</dbReference>
<dbReference type="Bgee" id="ENSPANG00000020676">
    <property type="expression patterns" value="Expressed in testis and 1 other cell type or tissue"/>
</dbReference>
<feature type="disulfide bond" evidence="6">
    <location>
        <begin position="547"/>
        <end position="574"/>
    </location>
</feature>
<reference evidence="9 10" key="1">
    <citation type="submission" date="2012-03" db="EMBL/GenBank/DDBJ databases">
        <title>Whole Genome Assembly of Papio anubis.</title>
        <authorList>
            <person name="Liu Y.L."/>
            <person name="Abraham K.A."/>
            <person name="Akbar H.A."/>
            <person name="Ali S.A."/>
            <person name="Anosike U.A."/>
            <person name="Aqrawi P.A."/>
            <person name="Arias F.A."/>
            <person name="Attaway T.A."/>
            <person name="Awwad R.A."/>
            <person name="Babu C.B."/>
            <person name="Bandaranaike D.B."/>
            <person name="Battles P.B."/>
            <person name="Bell A.B."/>
            <person name="Beltran B.B."/>
            <person name="Berhane-Mersha D.B."/>
            <person name="Bess C.B."/>
            <person name="Bickham C.B."/>
            <person name="Bolden T.B."/>
            <person name="Carter K.C."/>
            <person name="Chau D.C."/>
            <person name="Chavez A.C."/>
            <person name="Clerc-Blankenburg K.C."/>
            <person name="Coyle M.C."/>
            <person name="Dao M.D."/>
            <person name="Davila M.L.D."/>
            <person name="Davy-Carroll L.D."/>
            <person name="Denson S.D."/>
            <person name="Dinh H.D."/>
            <person name="Fernandez S.F."/>
            <person name="Fernando P.F."/>
            <person name="Forbes L.F."/>
            <person name="Francis C.F."/>
            <person name="Francisco L.F."/>
            <person name="Fu Q.F."/>
            <person name="Garcia-Iii R.G."/>
            <person name="Garrett T.G."/>
            <person name="Gross S.G."/>
            <person name="Gubbala S.G."/>
            <person name="Hirani K.H."/>
            <person name="Hogues M.H."/>
            <person name="Hollins B.H."/>
            <person name="Jackson L.J."/>
            <person name="Javaid M.J."/>
            <person name="Jhangiani S.J."/>
            <person name="Johnson A.J."/>
            <person name="Johnson B.J."/>
            <person name="Jones J.J."/>
            <person name="Joshi V.J."/>
            <person name="Kalu J.K."/>
            <person name="Khan N.K."/>
            <person name="Korchina V.K."/>
            <person name="Kovar C.K."/>
            <person name="Lago L.L."/>
            <person name="Lara F.L."/>
            <person name="Le T.-K.L."/>
            <person name="Lee S.L."/>
            <person name="Legall-Iii F.L."/>
            <person name="Lemon S.L."/>
            <person name="Liu J.L."/>
            <person name="Liu Y.-S.L."/>
            <person name="Liyanage D.L."/>
            <person name="Lopez J.L."/>
            <person name="Lorensuhewa L.L."/>
            <person name="Mata R.M."/>
            <person name="Mathew T.M."/>
            <person name="Mercado C.M."/>
            <person name="Mercado I.M."/>
            <person name="Morales K.M."/>
            <person name="Morgan M.M."/>
            <person name="Munidasa M.M."/>
            <person name="Ngo D.N."/>
            <person name="Nguyen L.N."/>
            <person name="Nguyen T.N."/>
            <person name="Nguyen N.N."/>
            <person name="Obregon M.O."/>
            <person name="Okwuonu G.O."/>
            <person name="Ongeri F.O."/>
            <person name="Onwere C.O."/>
            <person name="Osifeso I.O."/>
            <person name="Parra A.P."/>
            <person name="Patil S.P."/>
            <person name="Perez A.P."/>
            <person name="Perez Y.P."/>
            <person name="Pham C.P."/>
            <person name="Pu L.-L.P."/>
            <person name="Puazo M.P."/>
            <person name="Quiroz J.Q."/>
            <person name="Rouhana J.R."/>
            <person name="Ruiz M.R."/>
            <person name="Ruiz S.-J.R."/>
            <person name="Saada N.S."/>
            <person name="Santibanez J.S."/>
            <person name="Scheel M.S."/>
            <person name="Schneider B.S."/>
            <person name="Simmons D.S."/>
            <person name="Sisson I.S."/>
            <person name="Tang L.-Y.T."/>
            <person name="Thornton R.T."/>
            <person name="Tisius J.T."/>
            <person name="Toledanes G.T."/>
            <person name="Trejos Z.T."/>
            <person name="Usmani K.U."/>
            <person name="Varghese R.V."/>
            <person name="Vattathil S.V."/>
            <person name="Vee V.V."/>
            <person name="Walker D.W."/>
            <person name="Weissenberger G.W."/>
            <person name="White C.W."/>
            <person name="Williams A.W."/>
            <person name="Woodworth J.W."/>
            <person name="Wright R.W."/>
            <person name="Zhu Y.Z."/>
            <person name="Han Y.H."/>
            <person name="Newsham I.N."/>
            <person name="Nazareth L.N."/>
            <person name="Worley K.W."/>
            <person name="Muzny D.M."/>
            <person name="Rogers J.R."/>
            <person name="Gibbs R.G."/>
        </authorList>
    </citation>
    <scope>NUCLEOTIDE SEQUENCE [LARGE SCALE GENOMIC DNA]</scope>
</reference>
<dbReference type="Proteomes" id="UP000028761">
    <property type="component" value="Chromosome 1"/>
</dbReference>
<dbReference type="PROSITE" id="PS50923">
    <property type="entry name" value="SUSHI"/>
    <property type="match status" value="7"/>
</dbReference>
<comment type="caution">
    <text evidence="6">Lacks conserved residue(s) required for the propagation of feature annotation.</text>
</comment>
<dbReference type="InterPro" id="IPR035976">
    <property type="entry name" value="Sushi/SCR/CCP_sf"/>
</dbReference>
<dbReference type="KEGG" id="panu:101017189"/>
<keyword evidence="7" id="KW-0175">Coiled coil</keyword>
<dbReference type="RefSeq" id="XP_017805406.1">
    <property type="nucleotide sequence ID" value="XM_017949917.1"/>
</dbReference>
<organism evidence="9 10">
    <name type="scientific">Papio anubis</name>
    <name type="common">Olive baboon</name>
    <dbReference type="NCBI Taxonomy" id="9555"/>
    <lineage>
        <taxon>Eukaryota</taxon>
        <taxon>Metazoa</taxon>
        <taxon>Chordata</taxon>
        <taxon>Craniata</taxon>
        <taxon>Vertebrata</taxon>
        <taxon>Euteleostomi</taxon>
        <taxon>Mammalia</taxon>
        <taxon>Eutheria</taxon>
        <taxon>Euarchontoglires</taxon>
        <taxon>Primates</taxon>
        <taxon>Haplorrhini</taxon>
        <taxon>Catarrhini</taxon>
        <taxon>Cercopithecidae</taxon>
        <taxon>Cercopithecinae</taxon>
        <taxon>Papio</taxon>
    </lineage>
</organism>
<dbReference type="SUPFAM" id="SSF57535">
    <property type="entry name" value="Complement control module/SCR domain"/>
    <property type="match status" value="8"/>
</dbReference>
<protein>
    <recommendedName>
        <fullName evidence="8">Sushi domain-containing protein</fullName>
    </recommendedName>
</protein>
<dbReference type="Pfam" id="PF18453">
    <property type="entry name" value="C4bp_oligo"/>
    <property type="match status" value="1"/>
</dbReference>
<dbReference type="PANTHER" id="PTHR45656:SF4">
    <property type="entry name" value="PROTEIN CBR-CLEC-78"/>
    <property type="match status" value="1"/>
</dbReference>
<dbReference type="FunFam" id="2.10.70.10:FF:000055">
    <property type="entry name" value="Complement decay-accelerating factor, GPI-anchored"/>
    <property type="match status" value="1"/>
</dbReference>
<keyword evidence="1 6" id="KW-0768">Sushi</keyword>
<evidence type="ECO:0000256" key="7">
    <source>
        <dbReference type="SAM" id="Coils"/>
    </source>
</evidence>
<reference evidence="9" key="3">
    <citation type="submission" date="2025-09" db="UniProtKB">
        <authorList>
            <consortium name="Ensembl"/>
        </authorList>
    </citation>
    <scope>IDENTIFICATION</scope>
</reference>
<evidence type="ECO:0000256" key="1">
    <source>
        <dbReference type="ARBA" id="ARBA00022659"/>
    </source>
</evidence>
<feature type="domain" description="Sushi" evidence="8">
    <location>
        <begin position="329"/>
        <end position="395"/>
    </location>
</feature>
<dbReference type="FunFam" id="2.10.70.10:FF:000014">
    <property type="entry name" value="Membrane cofactor protein"/>
    <property type="match status" value="2"/>
</dbReference>
<keyword evidence="3" id="KW-0677">Repeat</keyword>
<dbReference type="SMART" id="SM00032">
    <property type="entry name" value="CCP"/>
    <property type="match status" value="8"/>
</dbReference>
<accession>A0A096MUS6</accession>
<evidence type="ECO:0000256" key="6">
    <source>
        <dbReference type="PROSITE-ProRule" id="PRU00302"/>
    </source>
</evidence>
<dbReference type="InterPro" id="IPR040514">
    <property type="entry name" value="C4bp_oligo"/>
</dbReference>
<evidence type="ECO:0000256" key="4">
    <source>
        <dbReference type="ARBA" id="ARBA00023157"/>
    </source>
</evidence>
<dbReference type="AlphaFoldDB" id="A0A096MUS6"/>
<name>A0A096MUS6_PAPAN</name>
<evidence type="ECO:0000313" key="10">
    <source>
        <dbReference type="Proteomes" id="UP000028761"/>
    </source>
</evidence>
<evidence type="ECO:0000256" key="3">
    <source>
        <dbReference type="ARBA" id="ARBA00022737"/>
    </source>
</evidence>
<feature type="domain" description="Sushi" evidence="8">
    <location>
        <begin position="81"/>
        <end position="141"/>
    </location>
</feature>
<feature type="disulfide bond" evidence="6">
    <location>
        <begin position="298"/>
        <end position="325"/>
    </location>
</feature>
<dbReference type="GO" id="GO:0050776">
    <property type="term" value="P:regulation of immune response"/>
    <property type="evidence" value="ECO:0007669"/>
    <property type="project" value="UniProtKB-ARBA"/>
</dbReference>
<dbReference type="OrthoDB" id="8961654at2759"/>
<proteinExistence type="predicted"/>
<reference evidence="9" key="2">
    <citation type="submission" date="2025-08" db="UniProtKB">
        <authorList>
            <consortium name="Ensembl"/>
        </authorList>
    </citation>
    <scope>IDENTIFICATION</scope>
</reference>
<feature type="domain" description="Sushi" evidence="8">
    <location>
        <begin position="203"/>
        <end position="267"/>
    </location>
</feature>
<feature type="coiled-coil region" evidence="7">
    <location>
        <begin position="607"/>
        <end position="634"/>
    </location>
</feature>
<sequence>MSTSSSLLPPWKLWVQGSSPKTLKRHQIMHSQKAPLALLEGSTFDRKGEMAALLFSRLWKVSNSTLFQMMLVTVLLATVLGDCGPPPKLPFASPINPLYDTEFKTGTTLKYTCHPGYGKINSSRLICDAKGSWNYSIFCAKKRCRNPELINGIVEVKKDLLLGSTIEFSCSEGFFLIGSTTSRCQIQGKGVDWSDPLPECVIAKCEPPPDIRNGKHSGGDREFYTYASSVTYTCNPYFSLIGNASISCTVENKTIGVWSPNPPICEKIVCRRPQIPKAIFVSGFGPLYTYKDSIVVNCEEGYSLRGSSLIYCEANNEWYPSVPSCVSMDACTDLPDISYASWERNDYNLSDHEIFEIGTELKYLCKPGYRPVLDEPLTVTCQENLTWTSSNECERVCCPTPDLENIRIINERRYFTGRCVYAYGDNISYMCDEGYYPVSVDGESSCHTDGTWKPKMPACEPVCSYPPSIAHGHYKEVILITPYPEATYECDEGYVLAGFATIYCKSFHWQHAPPQCKALCLKPEIVNGRLSVDKDQYVEPENVTIECDSGYGVIGPKSITCSETRTWYPEVPRCDWEAPEGCEQVLTGRKLMQCLPSPEDVKVALEVYKLSLEIKQLEKERDKLMKTHQKFSEKEEMKDLFFPSNQHTESSFINSTLP</sequence>
<feature type="domain" description="Sushi" evidence="8">
    <location>
        <begin position="142"/>
        <end position="202"/>
    </location>
</feature>
<evidence type="ECO:0000259" key="8">
    <source>
        <dbReference type="PROSITE" id="PS50923"/>
    </source>
</evidence>
<dbReference type="Gene3D" id="2.10.70.10">
    <property type="entry name" value="Complement Module, domain 1"/>
    <property type="match status" value="7"/>
</dbReference>